<dbReference type="Pfam" id="PF00172">
    <property type="entry name" value="Zn_clus"/>
    <property type="match status" value="1"/>
</dbReference>
<dbReference type="GO" id="GO:0000981">
    <property type="term" value="F:DNA-binding transcription factor activity, RNA polymerase II-specific"/>
    <property type="evidence" value="ECO:0007669"/>
    <property type="project" value="InterPro"/>
</dbReference>
<dbReference type="OMA" id="HEMAYDS"/>
<protein>
    <recommendedName>
        <fullName evidence="7">Zn(2)-C6 fungal-type domain-containing protein</fullName>
    </recommendedName>
</protein>
<feature type="domain" description="Zn(2)-C6 fungal-type" evidence="7">
    <location>
        <begin position="26"/>
        <end position="54"/>
    </location>
</feature>
<dbReference type="PROSITE" id="PS00463">
    <property type="entry name" value="ZN2_CY6_FUNGAL_1"/>
    <property type="match status" value="1"/>
</dbReference>
<dbReference type="HOGENOM" id="CLU_011409_10_0_1"/>
<evidence type="ECO:0000313" key="8">
    <source>
        <dbReference type="EMBL" id="KIV91999.1"/>
    </source>
</evidence>
<dbReference type="GO" id="GO:0003677">
    <property type="term" value="F:DNA binding"/>
    <property type="evidence" value="ECO:0007669"/>
    <property type="project" value="UniProtKB-KW"/>
</dbReference>
<keyword evidence="5" id="KW-0804">Transcription</keyword>
<dbReference type="GO" id="GO:0008270">
    <property type="term" value="F:zinc ion binding"/>
    <property type="evidence" value="ECO:0007669"/>
    <property type="project" value="InterPro"/>
</dbReference>
<dbReference type="InterPro" id="IPR036864">
    <property type="entry name" value="Zn2-C6_fun-type_DNA-bd_sf"/>
</dbReference>
<evidence type="ECO:0000256" key="5">
    <source>
        <dbReference type="ARBA" id="ARBA00023163"/>
    </source>
</evidence>
<dbReference type="RefSeq" id="XP_016223573.1">
    <property type="nucleotide sequence ID" value="XM_016371280.1"/>
</dbReference>
<dbReference type="InterPro" id="IPR052360">
    <property type="entry name" value="Transcr_Regulatory_Proteins"/>
</dbReference>
<dbReference type="OrthoDB" id="3145928at2759"/>
<evidence type="ECO:0000256" key="1">
    <source>
        <dbReference type="ARBA" id="ARBA00022723"/>
    </source>
</evidence>
<accession>A0A0D1ZDM8</accession>
<dbReference type="SMART" id="SM00066">
    <property type="entry name" value="GAL4"/>
    <property type="match status" value="1"/>
</dbReference>
<dbReference type="PANTHER" id="PTHR36206">
    <property type="entry name" value="ASPERCRYPTIN BIOSYNTHESIS CLUSTER-SPECIFIC TRANSCRIPTION REGULATOR ATNN-RELATED"/>
    <property type="match status" value="1"/>
</dbReference>
<dbReference type="InterPro" id="IPR001138">
    <property type="entry name" value="Zn2Cys6_DnaBD"/>
</dbReference>
<keyword evidence="9" id="KW-1185">Reference proteome</keyword>
<dbReference type="AlphaFoldDB" id="A0A0D1ZDM8"/>
<evidence type="ECO:0000256" key="2">
    <source>
        <dbReference type="ARBA" id="ARBA00022833"/>
    </source>
</evidence>
<evidence type="ECO:0000256" key="6">
    <source>
        <dbReference type="ARBA" id="ARBA00023242"/>
    </source>
</evidence>
<keyword evidence="6" id="KW-0539">Nucleus</keyword>
<dbReference type="VEuPathDB" id="FungiDB:PV10_06481"/>
<dbReference type="EMBL" id="KN847523">
    <property type="protein sequence ID" value="KIV91999.1"/>
    <property type="molecule type" value="Genomic_DNA"/>
</dbReference>
<dbReference type="PROSITE" id="PS50048">
    <property type="entry name" value="ZN2_CY6_FUNGAL_2"/>
    <property type="match status" value="1"/>
</dbReference>
<keyword evidence="1" id="KW-0479">Metal-binding</keyword>
<dbReference type="Gene3D" id="4.10.240.10">
    <property type="entry name" value="Zn(2)-C6 fungal-type DNA-binding domain"/>
    <property type="match status" value="1"/>
</dbReference>
<dbReference type="Proteomes" id="UP000054302">
    <property type="component" value="Unassembled WGS sequence"/>
</dbReference>
<keyword evidence="3" id="KW-0805">Transcription regulation</keyword>
<dbReference type="PANTHER" id="PTHR36206:SF12">
    <property type="entry name" value="ASPERCRYPTIN BIOSYNTHESIS CLUSTER-SPECIFIC TRANSCRIPTION REGULATOR ATNN-RELATED"/>
    <property type="match status" value="1"/>
</dbReference>
<gene>
    <name evidence="8" type="ORF">PV10_06481</name>
</gene>
<dbReference type="STRING" id="212818.A0A0D1ZDM8"/>
<evidence type="ECO:0000259" key="7">
    <source>
        <dbReference type="PROSITE" id="PS50048"/>
    </source>
</evidence>
<evidence type="ECO:0000313" key="9">
    <source>
        <dbReference type="Proteomes" id="UP000054302"/>
    </source>
</evidence>
<sequence length="567" mass="63059">MSSTLITTRLKLPKRTRVNVCQSKKGCFTCKARRVKCDEAKPSCLMCQRVGKLCQGYSSSTSQDSAILINKHPPSNGSVANGLLLDLNKDTGSSQHLRLGSQVLLRDLYGTLMLNGDSVCLDVLPQFTLLNDAVARAVATFGAVYEAVFILRSQRGLLSASAHYTKALASLYDDLAARKDGPVPAFLASIILAASQVLVQHYTDSLAHIRGAFTVLNNFISPPGAIGASSRGIASLPLSKTIEDRLYIFAQSLDVLIACYVLHRAPTLPASFNADILNEPSCTSHPQNASVSLQTLIHHCYHVANQASPFKYQSTSKHPAQVVDQQRRCIAYLNQWLIKCDMDRQKWAKESAHNQSHNLYLLLRVQCLSTLIYLSTILSPHEMAYDSYSVYFEQIIDCASQIFQSLSTKLSTRSHCPFRLQPGLGQALFLTSLKHRNPSQRRIAISLLSQTGIEGPWNSAILCQVARRAVEIEESASFPDPDSDMVGTAHRHYTEDKNFNRKIPERYRLNGCGMNSEAGNMEANKPVMVDFSLCNDMEAMIQSSDFEDPRHWTIWRESLEVCSRFFE</sequence>
<evidence type="ECO:0000256" key="3">
    <source>
        <dbReference type="ARBA" id="ARBA00023015"/>
    </source>
</evidence>
<dbReference type="CDD" id="cd00067">
    <property type="entry name" value="GAL4"/>
    <property type="match status" value="1"/>
</dbReference>
<dbReference type="GeneID" id="27324326"/>
<reference evidence="8 9" key="1">
    <citation type="submission" date="2015-01" db="EMBL/GenBank/DDBJ databases">
        <title>The Genome Sequence of Exophiala mesophila CBS40295.</title>
        <authorList>
            <consortium name="The Broad Institute Genomics Platform"/>
            <person name="Cuomo C."/>
            <person name="de Hoog S."/>
            <person name="Gorbushina A."/>
            <person name="Stielow B."/>
            <person name="Teixiera M."/>
            <person name="Abouelleil A."/>
            <person name="Chapman S.B."/>
            <person name="Priest M."/>
            <person name="Young S.K."/>
            <person name="Wortman J."/>
            <person name="Nusbaum C."/>
            <person name="Birren B."/>
        </authorList>
    </citation>
    <scope>NUCLEOTIDE SEQUENCE [LARGE SCALE GENOMIC DNA]</scope>
    <source>
        <strain evidence="8 9">CBS 40295</strain>
    </source>
</reference>
<evidence type="ECO:0000256" key="4">
    <source>
        <dbReference type="ARBA" id="ARBA00023125"/>
    </source>
</evidence>
<keyword evidence="2" id="KW-0862">Zinc</keyword>
<dbReference type="SUPFAM" id="SSF57701">
    <property type="entry name" value="Zn2/Cys6 DNA-binding domain"/>
    <property type="match status" value="1"/>
</dbReference>
<organism evidence="8 9">
    <name type="scientific">Exophiala mesophila</name>
    <name type="common">Black yeast-like fungus</name>
    <dbReference type="NCBI Taxonomy" id="212818"/>
    <lineage>
        <taxon>Eukaryota</taxon>
        <taxon>Fungi</taxon>
        <taxon>Dikarya</taxon>
        <taxon>Ascomycota</taxon>
        <taxon>Pezizomycotina</taxon>
        <taxon>Eurotiomycetes</taxon>
        <taxon>Chaetothyriomycetidae</taxon>
        <taxon>Chaetothyriales</taxon>
        <taxon>Herpotrichiellaceae</taxon>
        <taxon>Exophiala</taxon>
    </lineage>
</organism>
<keyword evidence="4" id="KW-0238">DNA-binding</keyword>
<name>A0A0D1ZDM8_EXOME</name>
<proteinExistence type="predicted"/>